<name>A0A011Q0X2_9PROT</name>
<organism evidence="3 4">
    <name type="scientific">Candidatus Accumulibacter appositus</name>
    <dbReference type="NCBI Taxonomy" id="1454003"/>
    <lineage>
        <taxon>Bacteria</taxon>
        <taxon>Pseudomonadati</taxon>
        <taxon>Pseudomonadota</taxon>
        <taxon>Betaproteobacteria</taxon>
        <taxon>Candidatus Accumulibacter</taxon>
    </lineage>
</organism>
<proteinExistence type="predicted"/>
<sequence precursor="true">MKHRFLHLAVAAAVCALGSSAHAALVPAGIFNGNVGLSVDGIGSNSTPVGSVQADIPVGATVLQAYLYSAGTPFPWYSDSPTTLAAYNGAGITLDGNAITNFDTLVGATSTLRPDIGQWFTGRADVTSLVQSLVTGAVSNNFSWQVGEGSLNNRIDGEVLAIVYSHPSLPVGSVALLNGGQDTAGETTTVNLGAPLSDPTAPGFAAELGFAISFSCCNQASTVSVNGSPVTSNAGNNDDGLAVADGSLITVGGLGDPAANSQSYANDREKYNLAPFFNTGDTSFSIFTRNATGDDNIFFASLYLTGNIRDVNPPDPNPMPEPATYALMLAALGMLGFRGQRRKEHDAAV</sequence>
<protein>
    <submittedName>
        <fullName evidence="3">PEP-CTERM motif protein</fullName>
    </submittedName>
</protein>
<evidence type="ECO:0000256" key="1">
    <source>
        <dbReference type="SAM" id="SignalP"/>
    </source>
</evidence>
<dbReference type="AlphaFoldDB" id="A0A011Q0X2"/>
<evidence type="ECO:0000259" key="2">
    <source>
        <dbReference type="Pfam" id="PF07589"/>
    </source>
</evidence>
<evidence type="ECO:0000313" key="4">
    <source>
        <dbReference type="Proteomes" id="UP000021816"/>
    </source>
</evidence>
<accession>A0A011Q0X2</accession>
<dbReference type="Proteomes" id="UP000021816">
    <property type="component" value="Unassembled WGS sequence"/>
</dbReference>
<feature type="chain" id="PRO_5001463104" evidence="1">
    <location>
        <begin position="24"/>
        <end position="349"/>
    </location>
</feature>
<dbReference type="PATRIC" id="fig|1454003.3.peg.312"/>
<evidence type="ECO:0000313" key="3">
    <source>
        <dbReference type="EMBL" id="EXI82852.1"/>
    </source>
</evidence>
<gene>
    <name evidence="3" type="ORF">AW10_00302</name>
</gene>
<feature type="signal peptide" evidence="1">
    <location>
        <begin position="1"/>
        <end position="23"/>
    </location>
</feature>
<keyword evidence="1" id="KW-0732">Signal</keyword>
<comment type="caution">
    <text evidence="3">The sequence shown here is derived from an EMBL/GenBank/DDBJ whole genome shotgun (WGS) entry which is preliminary data.</text>
</comment>
<dbReference type="InterPro" id="IPR013424">
    <property type="entry name" value="Ice-binding_C"/>
</dbReference>
<dbReference type="STRING" id="1454003.AW10_00302"/>
<dbReference type="EMBL" id="JEMX01000009">
    <property type="protein sequence ID" value="EXI82852.1"/>
    <property type="molecule type" value="Genomic_DNA"/>
</dbReference>
<reference evidence="3 4" key="1">
    <citation type="submission" date="2014-02" db="EMBL/GenBank/DDBJ databases">
        <title>Expanding our view of genomic diversity in Candidatus Accumulibacter clades.</title>
        <authorList>
            <person name="Skennerton C.T."/>
            <person name="Barr J.J."/>
            <person name="Slater F.R."/>
            <person name="Bond P.L."/>
            <person name="Tyson G.W."/>
        </authorList>
    </citation>
    <scope>NUCLEOTIDE SEQUENCE [LARGE SCALE GENOMIC DNA]</scope>
    <source>
        <strain evidence="4">BA-92</strain>
    </source>
</reference>
<dbReference type="Pfam" id="PF07589">
    <property type="entry name" value="PEP-CTERM"/>
    <property type="match status" value="1"/>
</dbReference>
<feature type="domain" description="Ice-binding protein C-terminal" evidence="2">
    <location>
        <begin position="320"/>
        <end position="342"/>
    </location>
</feature>
<dbReference type="NCBIfam" id="TIGR02595">
    <property type="entry name" value="PEP_CTERM"/>
    <property type="match status" value="1"/>
</dbReference>